<comment type="caution">
    <text evidence="4">The sequence shown here is derived from an EMBL/GenBank/DDBJ whole genome shotgun (WGS) entry which is preliminary data.</text>
</comment>
<organism evidence="4 5">
    <name type="scientific">Gossypium aridum</name>
    <name type="common">American cotton</name>
    <name type="synonym">Erioxylum aridum</name>
    <dbReference type="NCBI Taxonomy" id="34290"/>
    <lineage>
        <taxon>Eukaryota</taxon>
        <taxon>Viridiplantae</taxon>
        <taxon>Streptophyta</taxon>
        <taxon>Embryophyta</taxon>
        <taxon>Tracheophyta</taxon>
        <taxon>Spermatophyta</taxon>
        <taxon>Magnoliopsida</taxon>
        <taxon>eudicotyledons</taxon>
        <taxon>Gunneridae</taxon>
        <taxon>Pentapetalae</taxon>
        <taxon>rosids</taxon>
        <taxon>malvids</taxon>
        <taxon>Malvales</taxon>
        <taxon>Malvaceae</taxon>
        <taxon>Malvoideae</taxon>
        <taxon>Gossypium</taxon>
    </lineage>
</organism>
<proteinExistence type="predicted"/>
<feature type="non-terminal residue" evidence="4">
    <location>
        <position position="1"/>
    </location>
</feature>
<sequence length="266" mass="30667">MHDLLHDLASFVAKNECCIVNSFEQNIVPEIRHVCLVYSDDSSDENASKLFNKIGYLCTLEFPICNKSFTETCLKRFQHLRMLDLSKSNFEVLPKWIGNLKHLRKLNISNRPNIKKLPNSICELQKLQTLDFDGCDQIEELPKDMRHVVNLRFLSLTTKQRDLRGSQKLTSLHTLIFSGCNNLGFKEKEADDDIQDYLIHNSFSHQSLAILDLPKLEALPQWLLLVSANTLENLMLDHRHPYGAAKKKSCDPNQGSMCEERIRVKE</sequence>
<dbReference type="AlphaFoldDB" id="A0A7J8WSX7"/>
<gene>
    <name evidence="4" type="ORF">Goari_019369</name>
</gene>
<dbReference type="EMBL" id="JABFAA010000003">
    <property type="protein sequence ID" value="MBA0678002.1"/>
    <property type="molecule type" value="Genomic_DNA"/>
</dbReference>
<dbReference type="InterPro" id="IPR055414">
    <property type="entry name" value="LRR_R13L4/SHOC2-like"/>
</dbReference>
<evidence type="ECO:0000313" key="5">
    <source>
        <dbReference type="Proteomes" id="UP000593577"/>
    </source>
</evidence>
<evidence type="ECO:0000256" key="1">
    <source>
        <dbReference type="ARBA" id="ARBA00022737"/>
    </source>
</evidence>
<keyword evidence="5" id="KW-1185">Reference proteome</keyword>
<reference evidence="4 5" key="1">
    <citation type="journal article" date="2019" name="Genome Biol. Evol.">
        <title>Insights into the evolution of the New World diploid cottons (Gossypium, subgenus Houzingenia) based on genome sequencing.</title>
        <authorList>
            <person name="Grover C.E."/>
            <person name="Arick M.A. 2nd"/>
            <person name="Thrash A."/>
            <person name="Conover J.L."/>
            <person name="Sanders W.S."/>
            <person name="Peterson D.G."/>
            <person name="Frelichowski J.E."/>
            <person name="Scheffler J.A."/>
            <person name="Scheffler B.E."/>
            <person name="Wendel J.F."/>
        </authorList>
    </citation>
    <scope>NUCLEOTIDE SEQUENCE [LARGE SCALE GENOMIC DNA]</scope>
    <source>
        <strain evidence="4">185</strain>
        <tissue evidence="4">Leaf</tissue>
    </source>
</reference>
<evidence type="ECO:0000259" key="3">
    <source>
        <dbReference type="Pfam" id="PF23598"/>
    </source>
</evidence>
<feature type="domain" description="Disease resistance R13L4/SHOC-2-like LRR" evidence="3">
    <location>
        <begin position="72"/>
        <end position="175"/>
    </location>
</feature>
<dbReference type="SUPFAM" id="SSF52058">
    <property type="entry name" value="L domain-like"/>
    <property type="match status" value="1"/>
</dbReference>
<keyword evidence="1" id="KW-0677">Repeat</keyword>
<dbReference type="PANTHER" id="PTHR36766">
    <property type="entry name" value="PLANT BROAD-SPECTRUM MILDEW RESISTANCE PROTEIN RPW8"/>
    <property type="match status" value="1"/>
</dbReference>
<name>A0A7J8WSX7_GOSAI</name>
<dbReference type="GO" id="GO:0006952">
    <property type="term" value="P:defense response"/>
    <property type="evidence" value="ECO:0007669"/>
    <property type="project" value="UniProtKB-KW"/>
</dbReference>
<accession>A0A7J8WSX7</accession>
<evidence type="ECO:0000256" key="2">
    <source>
        <dbReference type="ARBA" id="ARBA00022821"/>
    </source>
</evidence>
<dbReference type="Proteomes" id="UP000593577">
    <property type="component" value="Unassembled WGS sequence"/>
</dbReference>
<protein>
    <recommendedName>
        <fullName evidence="3">Disease resistance R13L4/SHOC-2-like LRR domain-containing protein</fullName>
    </recommendedName>
</protein>
<dbReference type="Pfam" id="PF23598">
    <property type="entry name" value="LRR_14"/>
    <property type="match status" value="1"/>
</dbReference>
<dbReference type="InterPro" id="IPR032675">
    <property type="entry name" value="LRR_dom_sf"/>
</dbReference>
<evidence type="ECO:0000313" key="4">
    <source>
        <dbReference type="EMBL" id="MBA0678002.1"/>
    </source>
</evidence>
<dbReference type="Gene3D" id="3.80.10.10">
    <property type="entry name" value="Ribonuclease Inhibitor"/>
    <property type="match status" value="1"/>
</dbReference>
<keyword evidence="2" id="KW-0611">Plant defense</keyword>
<dbReference type="PANTHER" id="PTHR36766:SF61">
    <property type="entry name" value="NB-ARC DOMAIN DISEASE RESISTANCE PROTEIN"/>
    <property type="match status" value="1"/>
</dbReference>